<gene>
    <name evidence="3" type="ORF">TrST_g9935</name>
</gene>
<reference evidence="4" key="1">
    <citation type="journal article" date="2023" name="Commun. Biol.">
        <title>Genome analysis of Parmales, the sister group of diatoms, reveals the evolutionary specialization of diatoms from phago-mixotrophs to photoautotrophs.</title>
        <authorList>
            <person name="Ban H."/>
            <person name="Sato S."/>
            <person name="Yoshikawa S."/>
            <person name="Yamada K."/>
            <person name="Nakamura Y."/>
            <person name="Ichinomiya M."/>
            <person name="Sato N."/>
            <person name="Blanc-Mathieu R."/>
            <person name="Endo H."/>
            <person name="Kuwata A."/>
            <person name="Ogata H."/>
        </authorList>
    </citation>
    <scope>NUCLEOTIDE SEQUENCE [LARGE SCALE GENOMIC DNA]</scope>
    <source>
        <strain evidence="4">NIES 3701</strain>
    </source>
</reference>
<feature type="region of interest" description="Disordered" evidence="2">
    <location>
        <begin position="1"/>
        <end position="95"/>
    </location>
</feature>
<protein>
    <submittedName>
        <fullName evidence="3">Uncharacterized protein</fullName>
    </submittedName>
</protein>
<dbReference type="InterPro" id="IPR057481">
    <property type="entry name" value="Decapeptide"/>
</dbReference>
<comment type="caution">
    <text evidence="3">The sequence shown here is derived from an EMBL/GenBank/DDBJ whole genome shotgun (WGS) entry which is preliminary data.</text>
</comment>
<feature type="compositionally biased region" description="Gly residues" evidence="2">
    <location>
        <begin position="1"/>
        <end position="45"/>
    </location>
</feature>
<dbReference type="Pfam" id="PF25296">
    <property type="entry name" value="Decapeptide"/>
    <property type="match status" value="1"/>
</dbReference>
<evidence type="ECO:0000256" key="2">
    <source>
        <dbReference type="SAM" id="MobiDB-lite"/>
    </source>
</evidence>
<evidence type="ECO:0000313" key="4">
    <source>
        <dbReference type="Proteomes" id="UP001165085"/>
    </source>
</evidence>
<feature type="coiled-coil region" evidence="1">
    <location>
        <begin position="314"/>
        <end position="348"/>
    </location>
</feature>
<organism evidence="3 4">
    <name type="scientific">Triparma strigata</name>
    <dbReference type="NCBI Taxonomy" id="1606541"/>
    <lineage>
        <taxon>Eukaryota</taxon>
        <taxon>Sar</taxon>
        <taxon>Stramenopiles</taxon>
        <taxon>Ochrophyta</taxon>
        <taxon>Bolidophyceae</taxon>
        <taxon>Parmales</taxon>
        <taxon>Triparmaceae</taxon>
        <taxon>Triparma</taxon>
    </lineage>
</organism>
<dbReference type="AlphaFoldDB" id="A0A9W7ACL2"/>
<dbReference type="EMBL" id="BRXY01000113">
    <property type="protein sequence ID" value="GMH66952.1"/>
    <property type="molecule type" value="Genomic_DNA"/>
</dbReference>
<dbReference type="Proteomes" id="UP001165085">
    <property type="component" value="Unassembled WGS sequence"/>
</dbReference>
<feature type="compositionally biased region" description="Basic and acidic residues" evidence="2">
    <location>
        <begin position="58"/>
        <end position="67"/>
    </location>
</feature>
<feature type="compositionally biased region" description="Polar residues" evidence="2">
    <location>
        <begin position="68"/>
        <end position="86"/>
    </location>
</feature>
<accession>A0A9W7ACL2</accession>
<proteinExistence type="predicted"/>
<evidence type="ECO:0000313" key="3">
    <source>
        <dbReference type="EMBL" id="GMH66952.1"/>
    </source>
</evidence>
<feature type="compositionally biased region" description="Basic residues" evidence="2">
    <location>
        <begin position="48"/>
        <end position="57"/>
    </location>
</feature>
<feature type="region of interest" description="Disordered" evidence="2">
    <location>
        <begin position="283"/>
        <end position="310"/>
    </location>
</feature>
<feature type="coiled-coil region" evidence="1">
    <location>
        <begin position="428"/>
        <end position="455"/>
    </location>
</feature>
<dbReference type="OrthoDB" id="422346at2759"/>
<name>A0A9W7ACL2_9STRA</name>
<evidence type="ECO:0000256" key="1">
    <source>
        <dbReference type="SAM" id="Coils"/>
    </source>
</evidence>
<sequence>MSGFAGRGRGRGGQGISSGPAGQVGGGAQGGKGTGGRSSGQGYQGRGRNNHGGRNKKNQQDQQHRNDQYNQRNQTKAPQLSRQDANPWTPPQPELRTTKIEISPTTSYQLHFPLELTNKDYLRRIFECVGRGIKNPVVRVTETKGLHKFYIDQFSGDDNSNDVYYLLKQIVCKPGKPGSGAPSTTQDQFIHQTAYLSPGTQTNVNTLVVAAQHVLDKRNAISHFERDSSRKEDVTATFQAAKELLECFGTEAIYAFNELKALESQYLSHQVFKGQRVDDLGWEWDDSEGGGAGDGDDSNQAGGDGSNADDIAVGKELKVSHDDLKRKLEAALEEREEARTSLVRLLIDTSEHVQKAQKKASQAEDYDEANRLKALKEAIDGTLENDGGYEKAPGGGFGQMRIQYMLALIQESESLVARLRNYQSICSNNDAYDAAKNVKRKAEELLNLLTRARKVVSPVKIKGVGSNEVTAMNLVTTKRDVGYCGINVTSDANGRSALELLHQANGTGMGTLMRGWPDESQALLRAHVGYADSASTADLRSEGCSCSILNSVGFALQECGKTAGFTCSQFKEAGFTSTQAKEAGYNARECYDAGFALRGTFSATEAKNDGFGITELKDFGYTCAEVKEAGFGARECYDAGFALRGTFCATEAKNDGLTITELKESGYTCAEVKEAGFGARVCFDAGFAIRGRPAAFSATEAKNDGFGITELKNFGYTCAEVKEAGFGARMCFDAGFAIRGRRGGTFSATEAKNDGLGTTELKYSGYTCAEIKEAGFGARVCFDAGFALRGTFSATEAKNDGFGITELKDFGYTCAEVKEAGFGARACSDAGYKLSGGFAVAEVHQELGGRLAASAMKDFGYRWTDMLEAGATIANWNLSGKDTHNMFRVTEWWR</sequence>
<keyword evidence="1" id="KW-0175">Coiled coil</keyword>
<keyword evidence="4" id="KW-1185">Reference proteome</keyword>